<reference evidence="3" key="1">
    <citation type="submission" date="2020-08" db="EMBL/GenBank/DDBJ databases">
        <title>Novel species isolated from subtropical streams in China.</title>
        <authorList>
            <person name="Lu H."/>
        </authorList>
    </citation>
    <scope>NUCLEOTIDE SEQUENCE</scope>
    <source>
        <strain evidence="3">KACC 12607</strain>
    </source>
</reference>
<name>A0A923HG91_9BURK</name>
<evidence type="ECO:0000259" key="2">
    <source>
        <dbReference type="Pfam" id="PF04909"/>
    </source>
</evidence>
<dbReference type="InterPro" id="IPR006680">
    <property type="entry name" value="Amidohydro-rel"/>
</dbReference>
<organism evidence="3 4">
    <name type="scientific">Undibacterium jejuense</name>
    <dbReference type="NCBI Taxonomy" id="1344949"/>
    <lineage>
        <taxon>Bacteria</taxon>
        <taxon>Pseudomonadati</taxon>
        <taxon>Pseudomonadota</taxon>
        <taxon>Betaproteobacteria</taxon>
        <taxon>Burkholderiales</taxon>
        <taxon>Oxalobacteraceae</taxon>
        <taxon>Undibacterium</taxon>
    </lineage>
</organism>
<dbReference type="PANTHER" id="PTHR35563">
    <property type="entry name" value="BARREL METAL-DEPENDENT HYDROLASE, PUTATIVE (AFU_ORTHOLOGUE AFUA_1G16240)-RELATED"/>
    <property type="match status" value="1"/>
</dbReference>
<dbReference type="AlphaFoldDB" id="A0A923HG91"/>
<comment type="caution">
    <text evidence="3">The sequence shown here is derived from an EMBL/GenBank/DDBJ whole genome shotgun (WGS) entry which is preliminary data.</text>
</comment>
<protein>
    <submittedName>
        <fullName evidence="3">Amidohydrolase family protein</fullName>
    </submittedName>
</protein>
<evidence type="ECO:0000313" key="4">
    <source>
        <dbReference type="Proteomes" id="UP000634011"/>
    </source>
</evidence>
<dbReference type="PROSITE" id="PS51257">
    <property type="entry name" value="PROKAR_LIPOPROTEIN"/>
    <property type="match status" value="1"/>
</dbReference>
<accession>A0A923HG91</accession>
<dbReference type="InterPro" id="IPR032466">
    <property type="entry name" value="Metal_Hydrolase"/>
</dbReference>
<dbReference type="SUPFAM" id="SSF51556">
    <property type="entry name" value="Metallo-dependent hydrolases"/>
    <property type="match status" value="1"/>
</dbReference>
<keyword evidence="1" id="KW-0732">Signal</keyword>
<dbReference type="Proteomes" id="UP000634011">
    <property type="component" value="Unassembled WGS sequence"/>
</dbReference>
<sequence>MLTRREFTMSMIATGASAGLASLAACTAIKPTISSMAVDCHAHVFLRNLPMPDPRRAPSGYDASPEDFLHRLEANGMTHGVLVQPSFLGTDNSYLVAALRKYPNRFRGIAVVDPTVTGKQLDQLQDAGVVGIRLNQIGLPAPDFASPAWAALLKELWYRNWQVEVHQLAQSLKPIVDPLLSSGVNVVIDHFGRPDPKLGINDPGFQYLLTLGATRRVWIKLSGAYRNGADGRGQQIALDALPLLRESYGLQQLIWGSDWPHTLFEKTAFYSDQRTLLNQWLPDANDRHTVLADVPRKLFRF</sequence>
<feature type="domain" description="Amidohydrolase-related" evidence="2">
    <location>
        <begin position="38"/>
        <end position="301"/>
    </location>
</feature>
<dbReference type="Gene3D" id="3.20.20.140">
    <property type="entry name" value="Metal-dependent hydrolases"/>
    <property type="match status" value="1"/>
</dbReference>
<dbReference type="InterPro" id="IPR052358">
    <property type="entry name" value="Aro_Compnd_Degr_Hydrolases"/>
</dbReference>
<feature type="chain" id="PRO_5037517775" evidence="1">
    <location>
        <begin position="25"/>
        <end position="301"/>
    </location>
</feature>
<evidence type="ECO:0000313" key="3">
    <source>
        <dbReference type="EMBL" id="MBC3863184.1"/>
    </source>
</evidence>
<gene>
    <name evidence="3" type="ORF">H8K32_13820</name>
</gene>
<dbReference type="Pfam" id="PF04909">
    <property type="entry name" value="Amidohydro_2"/>
    <property type="match status" value="1"/>
</dbReference>
<dbReference type="PANTHER" id="PTHR35563:SF2">
    <property type="entry name" value="BARREL METAL-DEPENDENT HYDROLASE, PUTATIVE (AFU_ORTHOLOGUE AFUA_1G16240)-RELATED"/>
    <property type="match status" value="1"/>
</dbReference>
<feature type="signal peptide" evidence="1">
    <location>
        <begin position="1"/>
        <end position="24"/>
    </location>
</feature>
<proteinExistence type="predicted"/>
<dbReference type="RefSeq" id="WP_186913125.1">
    <property type="nucleotide sequence ID" value="NZ_JACOFV010000012.1"/>
</dbReference>
<evidence type="ECO:0000256" key="1">
    <source>
        <dbReference type="SAM" id="SignalP"/>
    </source>
</evidence>
<dbReference type="GO" id="GO:0016787">
    <property type="term" value="F:hydrolase activity"/>
    <property type="evidence" value="ECO:0007669"/>
    <property type="project" value="InterPro"/>
</dbReference>
<dbReference type="EMBL" id="JACOFV010000012">
    <property type="protein sequence ID" value="MBC3863184.1"/>
    <property type="molecule type" value="Genomic_DNA"/>
</dbReference>
<keyword evidence="4" id="KW-1185">Reference proteome</keyword>